<dbReference type="EMBL" id="CP011308">
    <property type="protein sequence ID" value="AKF24138.1"/>
    <property type="molecule type" value="Genomic_DNA"/>
</dbReference>
<evidence type="ECO:0000259" key="1">
    <source>
        <dbReference type="Pfam" id="PF04326"/>
    </source>
</evidence>
<dbReference type="OrthoDB" id="9805115at2"/>
<dbReference type="RefSeq" id="WP_046550244.1">
    <property type="nucleotide sequence ID" value="NZ_CP011308.1"/>
</dbReference>
<dbReference type="InterPro" id="IPR007421">
    <property type="entry name" value="Schlafen_AlbA_2_dom"/>
</dbReference>
<dbReference type="Gene3D" id="3.30.950.30">
    <property type="entry name" value="Schlafen, AAA domain"/>
    <property type="match status" value="1"/>
</dbReference>
<dbReference type="InterPro" id="IPR038461">
    <property type="entry name" value="Schlafen_AlbA_2_dom_sf"/>
</dbReference>
<dbReference type="InterPro" id="IPR038475">
    <property type="entry name" value="RecG_C_sf"/>
</dbReference>
<sequence>MQEILKQIKAGEGQKTEFKRSFQKEVIESIVAFANAKGGKVFIGVSDKGEIMGVELKQESLQSWINQVKQNTSPSVIPDMDVVEIDGKQIVVVDVKEYPIKPVSYKNRYLLRRQNSNHVMNMEEIANEYLKTKNSSWDYYVDERQSLNDISLEKVEQFIEKIERHFGKIFHDTPMQILQKYGLIVDDKITFGAYLLFSKDFNAISGVQAGRFKTPTDIIDSISLNTDLFTEIDELIVFLRKHFMVEYIITGNPQREERYDYPLEAVREIVLNMIVHRDYRDSSDSIIKIFDDRIEFFNPGGLYDDLTIEELKSNNYISKTRNKLIALMFKECGLIEKYGSGIDRIKRLCKEHRLPKPKFEEIQKGFRVTVYKEKKDYVGVNEGVSEGVNEGVNEGVKLLYTLIQKTPNKKTPFFAKELNTSVKNIERWIKQLKDEDKIEFRGAPKTGGYYAK</sequence>
<organism evidence="2 3">
    <name type="scientific">Sulfurovum lithotrophicum</name>
    <dbReference type="NCBI Taxonomy" id="206403"/>
    <lineage>
        <taxon>Bacteria</taxon>
        <taxon>Pseudomonadati</taxon>
        <taxon>Campylobacterota</taxon>
        <taxon>Epsilonproteobacteria</taxon>
        <taxon>Campylobacterales</taxon>
        <taxon>Sulfurovaceae</taxon>
        <taxon>Sulfurovum</taxon>
    </lineage>
</organism>
<dbReference type="AlphaFoldDB" id="A0A7U4LZJ9"/>
<evidence type="ECO:0000313" key="2">
    <source>
        <dbReference type="EMBL" id="AKF24138.1"/>
    </source>
</evidence>
<evidence type="ECO:0000313" key="3">
    <source>
        <dbReference type="Proteomes" id="UP000034444"/>
    </source>
</evidence>
<reference evidence="2 3" key="1">
    <citation type="submission" date="2015-04" db="EMBL/GenBank/DDBJ databases">
        <title>Complete genome sequence of Sulfurovum lithotrophicum ATCC BAA-797T.</title>
        <authorList>
            <person name="Ahn J."/>
            <person name="Park G."/>
            <person name="Jeon W."/>
            <person name="Jang Y."/>
            <person name="Jang M."/>
            <person name="Lee H."/>
            <person name="Lee H."/>
        </authorList>
    </citation>
    <scope>NUCLEOTIDE SEQUENCE [LARGE SCALE GENOMIC DNA]</scope>
    <source>
        <strain evidence="3">ATCC BAA-797 / 42BKT</strain>
    </source>
</reference>
<dbReference type="Proteomes" id="UP000034444">
    <property type="component" value="Chromosome"/>
</dbReference>
<feature type="domain" description="Schlafen AlbA-2" evidence="1">
    <location>
        <begin position="12"/>
        <end position="121"/>
    </location>
</feature>
<name>A0A7U4LZJ9_9BACT</name>
<dbReference type="KEGG" id="slh:YH65_00995"/>
<reference evidence="3" key="2">
    <citation type="journal article" date="2017" name="Stand. Genomic Sci.">
        <title>Complete genome sequence of the sulfur-oxidizing chemolithoautotrophic Sulfurovum lithotrophicum 42BKTT.</title>
        <authorList>
            <person name="Jeon W."/>
            <person name="Priscilla L."/>
            <person name="Park G."/>
            <person name="Lee H."/>
            <person name="Lee N."/>
            <person name="Lee D."/>
            <person name="Kwon H."/>
            <person name="Ahn I."/>
            <person name="Lee C."/>
            <person name="Lee H."/>
            <person name="Ahn J."/>
        </authorList>
    </citation>
    <scope>NUCLEOTIDE SEQUENCE [LARGE SCALE GENOMIC DNA]</scope>
    <source>
        <strain evidence="3">ATCC BAA-797 / 42BKT</strain>
    </source>
</reference>
<dbReference type="Pfam" id="PF13749">
    <property type="entry name" value="HATPase_c_4"/>
    <property type="match status" value="1"/>
</dbReference>
<proteinExistence type="predicted"/>
<protein>
    <recommendedName>
        <fullName evidence="1">Schlafen AlbA-2 domain-containing protein</fullName>
    </recommendedName>
</protein>
<gene>
    <name evidence="2" type="ORF">YH65_00995</name>
</gene>
<accession>A0A7U4LZJ9</accession>
<dbReference type="Pfam" id="PF04326">
    <property type="entry name" value="SLFN_AlbA_2"/>
    <property type="match status" value="1"/>
</dbReference>
<dbReference type="PANTHER" id="PTHR30595">
    <property type="entry name" value="GLPR-RELATED TRANSCRIPTIONAL REPRESSOR"/>
    <property type="match status" value="1"/>
</dbReference>
<dbReference type="Gene3D" id="3.30.565.60">
    <property type="match status" value="1"/>
</dbReference>
<keyword evidence="3" id="KW-1185">Reference proteome</keyword>
<dbReference type="PANTHER" id="PTHR30595:SF6">
    <property type="entry name" value="SCHLAFEN ALBA-2 DOMAIN-CONTAINING PROTEIN"/>
    <property type="match status" value="1"/>
</dbReference>